<dbReference type="InterPro" id="IPR024111">
    <property type="entry name" value="PEX5/PEX5L"/>
</dbReference>
<proteinExistence type="inferred from homology"/>
<dbReference type="GO" id="GO:0016560">
    <property type="term" value="P:protein import into peroxisome matrix, docking"/>
    <property type="evidence" value="ECO:0007669"/>
    <property type="project" value="TreeGrafter"/>
</dbReference>
<name>A0A8J8NWC9_HALGN</name>
<sequence length="472" mass="54638">MEKPLVEVEVEESKTQDKVNEEVRATSNSMIEVLSKSTNPKHRNSKFLKFLKKLAHGAYGIENEALVKNPEKLEEFRNMEGERLKEEVVRQAEEKKASGEERQKMFERMWNGEEEIDEQLFQEMMGQWEQEGQDQDEELRGQLGGPFGSQWQSQVPEIIKDVIPFEPKNTYLDDTLTDRLTLAKELIDTGRAQEAIVCLQAEVQKNAENAEAWRLMGQLYQENDQDEYAIIAFKKAYEIDPYDLDSLLCLGISCTNELEQKDAINHLFHWLKYHPDFNHLVAAIPESADNVELDMVRAAYLEAHALKPKDSHVALALGVLAFIQRNFPDAARFFEDGIRENPTDHTLWNKYGAAMANSQNIPAALKIYHQALDLRPNYVRTMANIGLAYRSQGEYMQSMPYLLNALLLNPQATHIWSYIRSSCLQMNRLDLLEKVEQRDPNLFRGDFPQLIDPARMPKQNLDRLYENEIWNK</sequence>
<evidence type="ECO:0000256" key="7">
    <source>
        <dbReference type="ARBA" id="ARBA00023140"/>
    </source>
</evidence>
<accession>A0A8J8NWC9</accession>
<gene>
    <name evidence="9" type="ORF">FGO68_gene17398</name>
</gene>
<evidence type="ECO:0008006" key="11">
    <source>
        <dbReference type="Google" id="ProtNLM"/>
    </source>
</evidence>
<dbReference type="PANTHER" id="PTHR10130">
    <property type="entry name" value="PEROXISOMAL TARGETING SIGNAL 1 RECEPTOR PEX5"/>
    <property type="match status" value="1"/>
</dbReference>
<dbReference type="OrthoDB" id="448245at2759"/>
<organism evidence="9 10">
    <name type="scientific">Halteria grandinella</name>
    <dbReference type="NCBI Taxonomy" id="5974"/>
    <lineage>
        <taxon>Eukaryota</taxon>
        <taxon>Sar</taxon>
        <taxon>Alveolata</taxon>
        <taxon>Ciliophora</taxon>
        <taxon>Intramacronucleata</taxon>
        <taxon>Spirotrichea</taxon>
        <taxon>Stichotrichia</taxon>
        <taxon>Sporadotrichida</taxon>
        <taxon>Halteriidae</taxon>
        <taxon>Halteria</taxon>
    </lineage>
</organism>
<keyword evidence="10" id="KW-1185">Reference proteome</keyword>
<reference evidence="9" key="1">
    <citation type="submission" date="2019-06" db="EMBL/GenBank/DDBJ databases">
        <authorList>
            <person name="Zheng W."/>
        </authorList>
    </citation>
    <scope>NUCLEOTIDE SEQUENCE</scope>
    <source>
        <strain evidence="9">QDHG01</strain>
    </source>
</reference>
<evidence type="ECO:0000313" key="10">
    <source>
        <dbReference type="Proteomes" id="UP000785679"/>
    </source>
</evidence>
<evidence type="ECO:0000256" key="5">
    <source>
        <dbReference type="ARBA" id="ARBA00022737"/>
    </source>
</evidence>
<feature type="repeat" description="TPR" evidence="8">
    <location>
        <begin position="345"/>
        <end position="378"/>
    </location>
</feature>
<feature type="repeat" description="TPR" evidence="8">
    <location>
        <begin position="379"/>
        <end position="412"/>
    </location>
</feature>
<dbReference type="Proteomes" id="UP000785679">
    <property type="component" value="Unassembled WGS sequence"/>
</dbReference>
<dbReference type="Pfam" id="PF13181">
    <property type="entry name" value="TPR_8"/>
    <property type="match status" value="1"/>
</dbReference>
<evidence type="ECO:0000256" key="8">
    <source>
        <dbReference type="PROSITE-ProRule" id="PRU00339"/>
    </source>
</evidence>
<dbReference type="InterPro" id="IPR011990">
    <property type="entry name" value="TPR-like_helical_dom_sf"/>
</dbReference>
<feature type="repeat" description="TPR" evidence="8">
    <location>
        <begin position="210"/>
        <end position="243"/>
    </location>
</feature>
<dbReference type="SMART" id="SM00028">
    <property type="entry name" value="TPR"/>
    <property type="match status" value="4"/>
</dbReference>
<protein>
    <recommendedName>
        <fullName evidence="11">Tetratricopeptide repeat protein</fullName>
    </recommendedName>
</protein>
<keyword evidence="7" id="KW-0576">Peroxisome</keyword>
<evidence type="ECO:0000256" key="1">
    <source>
        <dbReference type="ARBA" id="ARBA00004275"/>
    </source>
</evidence>
<evidence type="ECO:0000313" key="9">
    <source>
        <dbReference type="EMBL" id="TNV82827.1"/>
    </source>
</evidence>
<dbReference type="AlphaFoldDB" id="A0A8J8NWC9"/>
<evidence type="ECO:0000256" key="4">
    <source>
        <dbReference type="ARBA" id="ARBA00022490"/>
    </source>
</evidence>
<dbReference type="EMBL" id="RRYP01004479">
    <property type="protein sequence ID" value="TNV82827.1"/>
    <property type="molecule type" value="Genomic_DNA"/>
</dbReference>
<dbReference type="PROSITE" id="PS50005">
    <property type="entry name" value="TPR"/>
    <property type="match status" value="3"/>
</dbReference>
<evidence type="ECO:0000256" key="3">
    <source>
        <dbReference type="ARBA" id="ARBA00005348"/>
    </source>
</evidence>
<keyword evidence="4" id="KW-0963">Cytoplasm</keyword>
<dbReference type="SUPFAM" id="SSF48452">
    <property type="entry name" value="TPR-like"/>
    <property type="match status" value="1"/>
</dbReference>
<dbReference type="Pfam" id="PF13432">
    <property type="entry name" value="TPR_16"/>
    <property type="match status" value="1"/>
</dbReference>
<evidence type="ECO:0000256" key="6">
    <source>
        <dbReference type="ARBA" id="ARBA00022803"/>
    </source>
</evidence>
<dbReference type="GO" id="GO:0005778">
    <property type="term" value="C:peroxisomal membrane"/>
    <property type="evidence" value="ECO:0007669"/>
    <property type="project" value="TreeGrafter"/>
</dbReference>
<comment type="caution">
    <text evidence="9">The sequence shown here is derived from an EMBL/GenBank/DDBJ whole genome shotgun (WGS) entry which is preliminary data.</text>
</comment>
<comment type="similarity">
    <text evidence="3">Belongs to the peroxisomal targeting signal receptor family.</text>
</comment>
<dbReference type="PANTHER" id="PTHR10130:SF0">
    <property type="entry name" value="GH08708P"/>
    <property type="match status" value="1"/>
</dbReference>
<dbReference type="GO" id="GO:0005052">
    <property type="term" value="F:peroxisome matrix targeting signal-1 binding"/>
    <property type="evidence" value="ECO:0007669"/>
    <property type="project" value="TreeGrafter"/>
</dbReference>
<keyword evidence="5" id="KW-0677">Repeat</keyword>
<dbReference type="Gene3D" id="1.25.40.10">
    <property type="entry name" value="Tetratricopeptide repeat domain"/>
    <property type="match status" value="1"/>
</dbReference>
<keyword evidence="6 8" id="KW-0802">TPR repeat</keyword>
<evidence type="ECO:0000256" key="2">
    <source>
        <dbReference type="ARBA" id="ARBA00004496"/>
    </source>
</evidence>
<dbReference type="GO" id="GO:0005829">
    <property type="term" value="C:cytosol"/>
    <property type="evidence" value="ECO:0007669"/>
    <property type="project" value="TreeGrafter"/>
</dbReference>
<comment type="subcellular location">
    <subcellularLocation>
        <location evidence="2">Cytoplasm</location>
    </subcellularLocation>
    <subcellularLocation>
        <location evidence="1">Peroxisome</location>
    </subcellularLocation>
</comment>
<dbReference type="InterPro" id="IPR019734">
    <property type="entry name" value="TPR_rpt"/>
</dbReference>